<evidence type="ECO:0000313" key="2">
    <source>
        <dbReference type="Proteomes" id="UP000535838"/>
    </source>
</evidence>
<dbReference type="SUPFAM" id="SSF56784">
    <property type="entry name" value="HAD-like"/>
    <property type="match status" value="1"/>
</dbReference>
<dbReference type="InterPro" id="IPR000150">
    <property type="entry name" value="Cof"/>
</dbReference>
<gene>
    <name evidence="1" type="ORF">H7B67_05755</name>
</gene>
<dbReference type="GO" id="GO:0005829">
    <property type="term" value="C:cytosol"/>
    <property type="evidence" value="ECO:0007669"/>
    <property type="project" value="TreeGrafter"/>
</dbReference>
<dbReference type="RefSeq" id="WP_185118840.1">
    <property type="nucleotide sequence ID" value="NZ_JACJVQ010000005.1"/>
</dbReference>
<dbReference type="EMBL" id="JACJVQ010000005">
    <property type="protein sequence ID" value="MBB6633605.1"/>
    <property type="molecule type" value="Genomic_DNA"/>
</dbReference>
<dbReference type="SFLD" id="SFLDG01140">
    <property type="entry name" value="C2.B:_Phosphomannomutase_and_P"/>
    <property type="match status" value="1"/>
</dbReference>
<evidence type="ECO:0000313" key="1">
    <source>
        <dbReference type="EMBL" id="MBB6633605.1"/>
    </source>
</evidence>
<name>A0A841SU99_9BACL</name>
<dbReference type="GO" id="GO:0000287">
    <property type="term" value="F:magnesium ion binding"/>
    <property type="evidence" value="ECO:0007669"/>
    <property type="project" value="TreeGrafter"/>
</dbReference>
<keyword evidence="2" id="KW-1185">Reference proteome</keyword>
<dbReference type="PANTHER" id="PTHR10000:SF8">
    <property type="entry name" value="HAD SUPERFAMILY HYDROLASE-LIKE, TYPE 3"/>
    <property type="match status" value="1"/>
</dbReference>
<dbReference type="Gene3D" id="3.30.1240.10">
    <property type="match status" value="1"/>
</dbReference>
<reference evidence="1 2" key="1">
    <citation type="submission" date="2020-08" db="EMBL/GenBank/DDBJ databases">
        <title>Cohnella phylogeny.</title>
        <authorList>
            <person name="Dunlap C."/>
        </authorList>
    </citation>
    <scope>NUCLEOTIDE SEQUENCE [LARGE SCALE GENOMIC DNA]</scope>
    <source>
        <strain evidence="1 2">DSM 25241</strain>
    </source>
</reference>
<dbReference type="Proteomes" id="UP000535838">
    <property type="component" value="Unassembled WGS sequence"/>
</dbReference>
<proteinExistence type="predicted"/>
<dbReference type="InterPro" id="IPR006379">
    <property type="entry name" value="HAD-SF_hydro_IIB"/>
</dbReference>
<dbReference type="AlphaFoldDB" id="A0A841SU99"/>
<protein>
    <submittedName>
        <fullName evidence="1">HAD family phosphatase</fullName>
    </submittedName>
</protein>
<dbReference type="SFLD" id="SFLDS00003">
    <property type="entry name" value="Haloacid_Dehalogenase"/>
    <property type="match status" value="1"/>
</dbReference>
<accession>A0A841SU99</accession>
<dbReference type="Gene3D" id="3.40.50.1000">
    <property type="entry name" value="HAD superfamily/HAD-like"/>
    <property type="match status" value="1"/>
</dbReference>
<comment type="caution">
    <text evidence="1">The sequence shown here is derived from an EMBL/GenBank/DDBJ whole genome shotgun (WGS) entry which is preliminary data.</text>
</comment>
<sequence length="267" mass="29873">MSKYRLIAMDLDDTLLTDDLAVTEKTRSRMAEAIAQGAHLTIATGRMFASAKKVAEQVGLNVPIITYQGSLIRNLLDEEVLYERFVPYDKVRFLYEYTREHNLHLQTYINDRLYSFDNGDKLAAYAKQSGIPYIVEPELDRLPEGNHTKLIIIDDPAKLDALIPVLKPLLGEGVHVTKSKANYLEFLHPEGTKGHALRFLAAHYGFTMDETIAMGDAWNDHEMIEAAGLGVAMANAIPELKAIANYVTLSNNEDGVAHVLEKFVLNQ</sequence>
<dbReference type="InterPro" id="IPR023214">
    <property type="entry name" value="HAD_sf"/>
</dbReference>
<dbReference type="InterPro" id="IPR036412">
    <property type="entry name" value="HAD-like_sf"/>
</dbReference>
<organism evidence="1 2">
    <name type="scientific">Cohnella thailandensis</name>
    <dbReference type="NCBI Taxonomy" id="557557"/>
    <lineage>
        <taxon>Bacteria</taxon>
        <taxon>Bacillati</taxon>
        <taxon>Bacillota</taxon>
        <taxon>Bacilli</taxon>
        <taxon>Bacillales</taxon>
        <taxon>Paenibacillaceae</taxon>
        <taxon>Cohnella</taxon>
    </lineage>
</organism>
<dbReference type="SFLD" id="SFLDG01144">
    <property type="entry name" value="C2.B.4:_PGP_Like"/>
    <property type="match status" value="1"/>
</dbReference>
<dbReference type="NCBIfam" id="TIGR01484">
    <property type="entry name" value="HAD-SF-IIB"/>
    <property type="match status" value="1"/>
</dbReference>
<dbReference type="Pfam" id="PF08282">
    <property type="entry name" value="Hydrolase_3"/>
    <property type="match status" value="1"/>
</dbReference>
<dbReference type="NCBIfam" id="TIGR00099">
    <property type="entry name" value="Cof-subfamily"/>
    <property type="match status" value="1"/>
</dbReference>
<dbReference type="GO" id="GO:0016791">
    <property type="term" value="F:phosphatase activity"/>
    <property type="evidence" value="ECO:0007669"/>
    <property type="project" value="UniProtKB-ARBA"/>
</dbReference>
<dbReference type="PROSITE" id="PS01229">
    <property type="entry name" value="COF_2"/>
    <property type="match status" value="1"/>
</dbReference>
<dbReference type="CDD" id="cd07516">
    <property type="entry name" value="HAD_Pase"/>
    <property type="match status" value="1"/>
</dbReference>
<dbReference type="PANTHER" id="PTHR10000">
    <property type="entry name" value="PHOSPHOSERINE PHOSPHATASE"/>
    <property type="match status" value="1"/>
</dbReference>